<dbReference type="EMBL" id="CP024700">
    <property type="protein sequence ID" value="ATV61753.1"/>
    <property type="molecule type" value="Genomic_DNA"/>
</dbReference>
<organism evidence="1 2">
    <name type="scientific">Fusobacterium pseudoperiodonticum</name>
    <dbReference type="NCBI Taxonomy" id="2663009"/>
    <lineage>
        <taxon>Bacteria</taxon>
        <taxon>Fusobacteriati</taxon>
        <taxon>Fusobacteriota</taxon>
        <taxon>Fusobacteriia</taxon>
        <taxon>Fusobacteriales</taxon>
        <taxon>Fusobacteriaceae</taxon>
        <taxon>Fusobacterium</taxon>
    </lineage>
</organism>
<name>A0AAD0ALS3_9FUSO</name>
<proteinExistence type="predicted"/>
<dbReference type="AlphaFoldDB" id="A0AAD0ALS3"/>
<sequence length="74" mass="9032">MEKTIKINMPFDKWCKLQKDFERINNLLPENQRLDFEEYKFCSNWGRLSFDLHGIEIGAFKKLREPEFYNQKGD</sequence>
<evidence type="ECO:0000313" key="2">
    <source>
        <dbReference type="Proteomes" id="UP000228552"/>
    </source>
</evidence>
<protein>
    <submittedName>
        <fullName evidence="1">Uncharacterized protein</fullName>
    </submittedName>
</protein>
<dbReference type="RefSeq" id="WP_099987694.1">
    <property type="nucleotide sequence ID" value="NZ_CP024700.1"/>
</dbReference>
<gene>
    <name evidence="1" type="ORF">CTM74_07915</name>
</gene>
<evidence type="ECO:0000313" key="1">
    <source>
        <dbReference type="EMBL" id="ATV61753.1"/>
    </source>
</evidence>
<dbReference type="Proteomes" id="UP000228552">
    <property type="component" value="Chromosome"/>
</dbReference>
<keyword evidence="2" id="KW-1185">Reference proteome</keyword>
<accession>A0AAD0ALS3</accession>
<reference evidence="1 2" key="1">
    <citation type="submission" date="2017-11" db="EMBL/GenBank/DDBJ databases">
        <title>Genome sequencing of Fusobacterium periodonticum KCOM 1263.</title>
        <authorList>
            <person name="Kook J.-K."/>
            <person name="Park S.-N."/>
            <person name="Lim Y.K."/>
        </authorList>
    </citation>
    <scope>NUCLEOTIDE SEQUENCE [LARGE SCALE GENOMIC DNA]</scope>
    <source>
        <strain evidence="1 2">KCOM 1263</strain>
    </source>
</reference>